<sequence>YDYVKIYDGSSTYSTLLGTFCGSNIPPVIVSSGRYLYLKFYSNSYTTSTGFRIRFKQIYSCNYSKYLESPSWPSSYPNSMQCTWVISAPSSYYIKITSVSKSMEYDFGCDNDYIRVRNGNSASSGLIGDYCG</sequence>
<evidence type="ECO:0000256" key="2">
    <source>
        <dbReference type="ARBA" id="ARBA00023157"/>
    </source>
</evidence>
<dbReference type="PhylomeDB" id="A7SCA2"/>
<proteinExistence type="predicted"/>
<dbReference type="CDD" id="cd00041">
    <property type="entry name" value="CUB"/>
    <property type="match status" value="2"/>
</dbReference>
<keyword evidence="1" id="KW-0677">Repeat</keyword>
<dbReference type="eggNOG" id="KOG3714">
    <property type="taxonomic scope" value="Eukaryota"/>
</dbReference>
<dbReference type="Pfam" id="PF00431">
    <property type="entry name" value="CUB"/>
    <property type="match status" value="2"/>
</dbReference>
<evidence type="ECO:0000256" key="3">
    <source>
        <dbReference type="PROSITE-ProRule" id="PRU00059"/>
    </source>
</evidence>
<evidence type="ECO:0000313" key="5">
    <source>
        <dbReference type="EMBL" id="EDO38623.1"/>
    </source>
</evidence>
<dbReference type="HOGENOM" id="CLU_1922355_0_0_1"/>
<feature type="non-terminal residue" evidence="5">
    <location>
        <position position="1"/>
    </location>
</feature>
<accession>A7SCA2</accession>
<evidence type="ECO:0000313" key="6">
    <source>
        <dbReference type="Proteomes" id="UP000001593"/>
    </source>
</evidence>
<dbReference type="InterPro" id="IPR000859">
    <property type="entry name" value="CUB_dom"/>
</dbReference>
<name>A7SCA2_NEMVE</name>
<dbReference type="OMA" id="RIRFKQI"/>
<dbReference type="PANTHER" id="PTHR24251">
    <property type="entry name" value="OVOCHYMASE-RELATED"/>
    <property type="match status" value="1"/>
</dbReference>
<dbReference type="AlphaFoldDB" id="A7SCA2"/>
<evidence type="ECO:0000256" key="1">
    <source>
        <dbReference type="ARBA" id="ARBA00022737"/>
    </source>
</evidence>
<reference evidence="5 6" key="1">
    <citation type="journal article" date="2007" name="Science">
        <title>Sea anemone genome reveals ancestral eumetazoan gene repertoire and genomic organization.</title>
        <authorList>
            <person name="Putnam N.H."/>
            <person name="Srivastava M."/>
            <person name="Hellsten U."/>
            <person name="Dirks B."/>
            <person name="Chapman J."/>
            <person name="Salamov A."/>
            <person name="Terry A."/>
            <person name="Shapiro H."/>
            <person name="Lindquist E."/>
            <person name="Kapitonov V.V."/>
            <person name="Jurka J."/>
            <person name="Genikhovich G."/>
            <person name="Grigoriev I.V."/>
            <person name="Lucas S.M."/>
            <person name="Steele R.E."/>
            <person name="Finnerty J.R."/>
            <person name="Technau U."/>
            <person name="Martindale M.Q."/>
            <person name="Rokhsar D.S."/>
        </authorList>
    </citation>
    <scope>NUCLEOTIDE SEQUENCE [LARGE SCALE GENOMIC DNA]</scope>
    <source>
        <strain evidence="6">CH2 X CH6</strain>
    </source>
</reference>
<evidence type="ECO:0000259" key="4">
    <source>
        <dbReference type="PROSITE" id="PS01180"/>
    </source>
</evidence>
<dbReference type="Proteomes" id="UP000001593">
    <property type="component" value="Unassembled WGS sequence"/>
</dbReference>
<comment type="caution">
    <text evidence="3">Lacks conserved residue(s) required for the propagation of feature annotation.</text>
</comment>
<dbReference type="InterPro" id="IPR035914">
    <property type="entry name" value="Sperma_CUB_dom_sf"/>
</dbReference>
<dbReference type="STRING" id="45351.A7SCA2"/>
<keyword evidence="6" id="KW-1185">Reference proteome</keyword>
<dbReference type="EMBL" id="DS469622">
    <property type="protein sequence ID" value="EDO38623.1"/>
    <property type="molecule type" value="Genomic_DNA"/>
</dbReference>
<dbReference type="InParanoid" id="A7SCA2"/>
<feature type="domain" description="CUB" evidence="4">
    <location>
        <begin position="49"/>
        <end position="132"/>
    </location>
</feature>
<keyword evidence="2" id="KW-1015">Disulfide bond</keyword>
<protein>
    <recommendedName>
        <fullName evidence="4">CUB domain-containing protein</fullName>
    </recommendedName>
</protein>
<gene>
    <name evidence="5" type="ORF">NEMVEDRAFT_v1g36914</name>
</gene>
<organism evidence="5 6">
    <name type="scientific">Nematostella vectensis</name>
    <name type="common">Starlet sea anemone</name>
    <dbReference type="NCBI Taxonomy" id="45351"/>
    <lineage>
        <taxon>Eukaryota</taxon>
        <taxon>Metazoa</taxon>
        <taxon>Cnidaria</taxon>
        <taxon>Anthozoa</taxon>
        <taxon>Hexacorallia</taxon>
        <taxon>Actiniaria</taxon>
        <taxon>Edwardsiidae</taxon>
        <taxon>Nematostella</taxon>
    </lineage>
</organism>
<dbReference type="PROSITE" id="PS01180">
    <property type="entry name" value="CUB"/>
    <property type="match status" value="2"/>
</dbReference>
<dbReference type="Gene3D" id="2.60.120.290">
    <property type="entry name" value="Spermadhesin, CUB domain"/>
    <property type="match status" value="2"/>
</dbReference>
<feature type="non-terminal residue" evidence="5">
    <location>
        <position position="132"/>
    </location>
</feature>
<dbReference type="PANTHER" id="PTHR24251:SF37">
    <property type="entry name" value="CUB DOMAIN-CONTAINING PROTEIN"/>
    <property type="match status" value="1"/>
</dbReference>
<feature type="domain" description="CUB" evidence="4">
    <location>
        <begin position="1"/>
        <end position="44"/>
    </location>
</feature>
<dbReference type="SUPFAM" id="SSF49854">
    <property type="entry name" value="Spermadhesin, CUB domain"/>
    <property type="match status" value="2"/>
</dbReference>